<gene>
    <name evidence="7" type="ORF">GSCOC_T00015001001</name>
</gene>
<dbReference type="SMART" id="SM00432">
    <property type="entry name" value="MADS"/>
    <property type="match status" value="1"/>
</dbReference>
<keyword evidence="2" id="KW-0805">Transcription regulation</keyword>
<dbReference type="InterPro" id="IPR036879">
    <property type="entry name" value="TF_MADSbox_sf"/>
</dbReference>
<dbReference type="PhylomeDB" id="A0A068TNU9"/>
<evidence type="ECO:0000256" key="5">
    <source>
        <dbReference type="ARBA" id="ARBA00023242"/>
    </source>
</evidence>
<dbReference type="GO" id="GO:0046983">
    <property type="term" value="F:protein dimerization activity"/>
    <property type="evidence" value="ECO:0007669"/>
    <property type="project" value="InterPro"/>
</dbReference>
<dbReference type="CDD" id="cd00266">
    <property type="entry name" value="MADS_SRF_like"/>
    <property type="match status" value="1"/>
</dbReference>
<dbReference type="SUPFAM" id="SSF55455">
    <property type="entry name" value="SRF-like"/>
    <property type="match status" value="1"/>
</dbReference>
<dbReference type="PANTHER" id="PTHR48019">
    <property type="entry name" value="SERUM RESPONSE FACTOR HOMOLOG"/>
    <property type="match status" value="1"/>
</dbReference>
<dbReference type="InterPro" id="IPR050142">
    <property type="entry name" value="MADS-box/MEF2_TF"/>
</dbReference>
<dbReference type="GO" id="GO:0045944">
    <property type="term" value="P:positive regulation of transcription by RNA polymerase II"/>
    <property type="evidence" value="ECO:0007669"/>
    <property type="project" value="InterPro"/>
</dbReference>
<evidence type="ECO:0000256" key="4">
    <source>
        <dbReference type="ARBA" id="ARBA00023163"/>
    </source>
</evidence>
<evidence type="ECO:0000256" key="1">
    <source>
        <dbReference type="ARBA" id="ARBA00004123"/>
    </source>
</evidence>
<dbReference type="EMBL" id="HG739085">
    <property type="protein sequence ID" value="CDO97614.1"/>
    <property type="molecule type" value="Genomic_DNA"/>
</dbReference>
<keyword evidence="8" id="KW-1185">Reference proteome</keyword>
<dbReference type="OrthoDB" id="601557at2759"/>
<evidence type="ECO:0000256" key="3">
    <source>
        <dbReference type="ARBA" id="ARBA00023125"/>
    </source>
</evidence>
<name>A0A068TNU9_COFCA</name>
<dbReference type="Gene3D" id="3.40.1810.10">
    <property type="entry name" value="Transcription factor, MADS-box"/>
    <property type="match status" value="1"/>
</dbReference>
<dbReference type="GO" id="GO:0000987">
    <property type="term" value="F:cis-regulatory region sequence-specific DNA binding"/>
    <property type="evidence" value="ECO:0007669"/>
    <property type="project" value="InterPro"/>
</dbReference>
<evidence type="ECO:0000256" key="2">
    <source>
        <dbReference type="ARBA" id="ARBA00023015"/>
    </source>
</evidence>
<dbReference type="InParanoid" id="A0A068TNU9"/>
<keyword evidence="4" id="KW-0804">Transcription</keyword>
<evidence type="ECO:0000313" key="7">
    <source>
        <dbReference type="EMBL" id="CDO97614.1"/>
    </source>
</evidence>
<dbReference type="InterPro" id="IPR002100">
    <property type="entry name" value="TF_MADSbox"/>
</dbReference>
<dbReference type="AlphaFoldDB" id="A0A068TNU9"/>
<keyword evidence="5" id="KW-0539">Nucleus</keyword>
<reference evidence="8" key="1">
    <citation type="journal article" date="2014" name="Science">
        <title>The coffee genome provides insight into the convergent evolution of caffeine biosynthesis.</title>
        <authorList>
            <person name="Denoeud F."/>
            <person name="Carretero-Paulet L."/>
            <person name="Dereeper A."/>
            <person name="Droc G."/>
            <person name="Guyot R."/>
            <person name="Pietrella M."/>
            <person name="Zheng C."/>
            <person name="Alberti A."/>
            <person name="Anthony F."/>
            <person name="Aprea G."/>
            <person name="Aury J.M."/>
            <person name="Bento P."/>
            <person name="Bernard M."/>
            <person name="Bocs S."/>
            <person name="Campa C."/>
            <person name="Cenci A."/>
            <person name="Combes M.C."/>
            <person name="Crouzillat D."/>
            <person name="Da Silva C."/>
            <person name="Daddiego L."/>
            <person name="De Bellis F."/>
            <person name="Dussert S."/>
            <person name="Garsmeur O."/>
            <person name="Gayraud T."/>
            <person name="Guignon V."/>
            <person name="Jahn K."/>
            <person name="Jamilloux V."/>
            <person name="Joet T."/>
            <person name="Labadie K."/>
            <person name="Lan T."/>
            <person name="Leclercq J."/>
            <person name="Lepelley M."/>
            <person name="Leroy T."/>
            <person name="Li L.T."/>
            <person name="Librado P."/>
            <person name="Lopez L."/>
            <person name="Munoz A."/>
            <person name="Noel B."/>
            <person name="Pallavicini A."/>
            <person name="Perrotta G."/>
            <person name="Poncet V."/>
            <person name="Pot D."/>
            <person name="Priyono X."/>
            <person name="Rigoreau M."/>
            <person name="Rouard M."/>
            <person name="Rozas J."/>
            <person name="Tranchant-Dubreuil C."/>
            <person name="VanBuren R."/>
            <person name="Zhang Q."/>
            <person name="Andrade A.C."/>
            <person name="Argout X."/>
            <person name="Bertrand B."/>
            <person name="de Kochko A."/>
            <person name="Graziosi G."/>
            <person name="Henry R.J."/>
            <person name="Jayarama X."/>
            <person name="Ming R."/>
            <person name="Nagai C."/>
            <person name="Rounsley S."/>
            <person name="Sankoff D."/>
            <person name="Giuliano G."/>
            <person name="Albert V.A."/>
            <person name="Wincker P."/>
            <person name="Lashermes P."/>
        </authorList>
    </citation>
    <scope>NUCLEOTIDE SEQUENCE [LARGE SCALE GENOMIC DNA]</scope>
    <source>
        <strain evidence="8">cv. DH200-94</strain>
    </source>
</reference>
<evidence type="ECO:0000313" key="8">
    <source>
        <dbReference type="Proteomes" id="UP000295252"/>
    </source>
</evidence>
<protein>
    <recommendedName>
        <fullName evidence="6">MADS-box domain-containing protein</fullName>
    </recommendedName>
</protein>
<dbReference type="Gramene" id="CDO97614">
    <property type="protein sequence ID" value="CDO97614"/>
    <property type="gene ID" value="GSCOC_T00015001001"/>
</dbReference>
<keyword evidence="3" id="KW-0238">DNA-binding</keyword>
<feature type="domain" description="MADS-box" evidence="6">
    <location>
        <begin position="1"/>
        <end position="51"/>
    </location>
</feature>
<dbReference type="PRINTS" id="PR00404">
    <property type="entry name" value="MADSDOMAIN"/>
</dbReference>
<sequence length="374" mass="42586">MGRAKLNMELIGKEKSRHITFKKRKEGLMRKIHEFATLCDVDACMIIYGPKQESASMESGIWPENSDEISRMIDTYQGKSKDSATRVFGLQDFFQDRNKRVEDELDKVRKKAAEIQYPTWIDPMSHLSEMELRKFAAAVSDKIEVVDSRMEAICRGYDDDDDDHLHHHLLLHNHHHNHYSQIQNRYLMTEGSQQQPTIDFTAAATSYNNNDNARLSGLIQRGVELELMNHQQVSIGPAPVNPVEMHVPMAHYPAAATIHHQMNENEHHHHHHQVQLGGSASSIQCASFKYYGSSSGGGGGMVAGRGGGVLDNMVYNHPRPLARYYGPSVQPVVAPYVQYPHLMPNVSPQMQSLRENDYNDMIHYRVMDQKPPRH</sequence>
<dbReference type="PROSITE" id="PS50066">
    <property type="entry name" value="MADS_BOX_2"/>
    <property type="match status" value="1"/>
</dbReference>
<dbReference type="Proteomes" id="UP000295252">
    <property type="component" value="Chromosome IV"/>
</dbReference>
<dbReference type="InterPro" id="IPR033897">
    <property type="entry name" value="SRF-like_MADS-box"/>
</dbReference>
<proteinExistence type="predicted"/>
<dbReference type="GO" id="GO:0005634">
    <property type="term" value="C:nucleus"/>
    <property type="evidence" value="ECO:0007669"/>
    <property type="project" value="UniProtKB-SubCell"/>
</dbReference>
<dbReference type="GO" id="GO:0000981">
    <property type="term" value="F:DNA-binding transcription factor activity, RNA polymerase II-specific"/>
    <property type="evidence" value="ECO:0007669"/>
    <property type="project" value="InterPro"/>
</dbReference>
<evidence type="ECO:0000259" key="6">
    <source>
        <dbReference type="PROSITE" id="PS50066"/>
    </source>
</evidence>
<comment type="subcellular location">
    <subcellularLocation>
        <location evidence="1">Nucleus</location>
    </subcellularLocation>
</comment>
<accession>A0A068TNU9</accession>
<dbReference type="STRING" id="49390.A0A068TNU9"/>
<dbReference type="Pfam" id="PF00319">
    <property type="entry name" value="SRF-TF"/>
    <property type="match status" value="1"/>
</dbReference>
<organism evidence="7 8">
    <name type="scientific">Coffea canephora</name>
    <name type="common">Robusta coffee</name>
    <dbReference type="NCBI Taxonomy" id="49390"/>
    <lineage>
        <taxon>Eukaryota</taxon>
        <taxon>Viridiplantae</taxon>
        <taxon>Streptophyta</taxon>
        <taxon>Embryophyta</taxon>
        <taxon>Tracheophyta</taxon>
        <taxon>Spermatophyta</taxon>
        <taxon>Magnoliopsida</taxon>
        <taxon>eudicotyledons</taxon>
        <taxon>Gunneridae</taxon>
        <taxon>Pentapetalae</taxon>
        <taxon>asterids</taxon>
        <taxon>lamiids</taxon>
        <taxon>Gentianales</taxon>
        <taxon>Rubiaceae</taxon>
        <taxon>Ixoroideae</taxon>
        <taxon>Gardenieae complex</taxon>
        <taxon>Bertiereae - Coffeeae clade</taxon>
        <taxon>Coffeeae</taxon>
        <taxon>Coffea</taxon>
    </lineage>
</organism>